<evidence type="ECO:0000256" key="5">
    <source>
        <dbReference type="ARBA" id="ARBA00072139"/>
    </source>
</evidence>
<gene>
    <name evidence="7" type="ORF">EPI11_11735</name>
</gene>
<dbReference type="SUPFAM" id="SSF56317">
    <property type="entry name" value="Carbon-nitrogen hydrolase"/>
    <property type="match status" value="1"/>
</dbReference>
<protein>
    <recommendedName>
        <fullName evidence="5">Omega-amidase YafV</fullName>
        <ecNumber evidence="3">3.5.1.3</ecNumber>
    </recommendedName>
</protein>
<dbReference type="FunFam" id="3.60.110.10:FF:000004">
    <property type="entry name" value="Carbon-nitrogen hydrolase"/>
    <property type="match status" value="1"/>
</dbReference>
<organism evidence="7 8">
    <name type="scientific">Flavobacterium cerinum</name>
    <dbReference type="NCBI Taxonomy" id="2502784"/>
    <lineage>
        <taxon>Bacteria</taxon>
        <taxon>Pseudomonadati</taxon>
        <taxon>Bacteroidota</taxon>
        <taxon>Flavobacteriia</taxon>
        <taxon>Flavobacteriales</taxon>
        <taxon>Flavobacteriaceae</taxon>
        <taxon>Flavobacterium</taxon>
    </lineage>
</organism>
<dbReference type="PANTHER" id="PTHR47799">
    <property type="entry name" value="OMEGA-AMIDASE YAFV"/>
    <property type="match status" value="1"/>
</dbReference>
<dbReference type="Proteomes" id="UP000287527">
    <property type="component" value="Unassembled WGS sequence"/>
</dbReference>
<dbReference type="GO" id="GO:0106008">
    <property type="term" value="F:2-oxoglutaramate amidase activity"/>
    <property type="evidence" value="ECO:0007669"/>
    <property type="project" value="TreeGrafter"/>
</dbReference>
<evidence type="ECO:0000256" key="3">
    <source>
        <dbReference type="ARBA" id="ARBA00039118"/>
    </source>
</evidence>
<comment type="caution">
    <text evidence="7">The sequence shown here is derived from an EMBL/GenBank/DDBJ whole genome shotgun (WGS) entry which is preliminary data.</text>
</comment>
<feature type="domain" description="CN hydrolase" evidence="6">
    <location>
        <begin position="1"/>
        <end position="232"/>
    </location>
</feature>
<dbReference type="Gene3D" id="3.60.110.10">
    <property type="entry name" value="Carbon-nitrogen hydrolase"/>
    <property type="match status" value="1"/>
</dbReference>
<evidence type="ECO:0000256" key="2">
    <source>
        <dbReference type="ARBA" id="ARBA00022801"/>
    </source>
</evidence>
<dbReference type="InterPro" id="IPR036526">
    <property type="entry name" value="C-N_Hydrolase_sf"/>
</dbReference>
<name>A0A3S3U224_9FLAO</name>
<dbReference type="EC" id="3.5.1.3" evidence="3"/>
<proteinExistence type="inferred from homology"/>
<reference evidence="7 8" key="1">
    <citation type="submission" date="2019-01" db="EMBL/GenBank/DDBJ databases">
        <title>Flavobacterium sp. nov.,isolated from freshwater.</title>
        <authorList>
            <person name="Zhang R."/>
            <person name="Du Z.-J."/>
        </authorList>
    </citation>
    <scope>NUCLEOTIDE SEQUENCE [LARGE SCALE GENOMIC DNA]</scope>
    <source>
        <strain evidence="7 8">1E403</strain>
    </source>
</reference>
<dbReference type="PROSITE" id="PS50263">
    <property type="entry name" value="CN_HYDROLASE"/>
    <property type="match status" value="1"/>
</dbReference>
<dbReference type="OrthoDB" id="9811121at2"/>
<comment type="catalytic activity">
    <reaction evidence="4">
        <text>a monoamide of a dicarboxylate + H2O = a dicarboxylate + NH4(+)</text>
        <dbReference type="Rhea" id="RHEA:11716"/>
        <dbReference type="ChEBI" id="CHEBI:15377"/>
        <dbReference type="ChEBI" id="CHEBI:28938"/>
        <dbReference type="ChEBI" id="CHEBI:28965"/>
        <dbReference type="ChEBI" id="CHEBI:77450"/>
        <dbReference type="EC" id="3.5.1.3"/>
    </reaction>
</comment>
<dbReference type="CDD" id="cd07575">
    <property type="entry name" value="Xc-1258_like"/>
    <property type="match status" value="1"/>
</dbReference>
<evidence type="ECO:0000259" key="6">
    <source>
        <dbReference type="PROSITE" id="PS50263"/>
    </source>
</evidence>
<dbReference type="NCBIfam" id="NF007757">
    <property type="entry name" value="PRK10438.1"/>
    <property type="match status" value="1"/>
</dbReference>
<dbReference type="Pfam" id="PF00795">
    <property type="entry name" value="CN_hydrolase"/>
    <property type="match status" value="1"/>
</dbReference>
<sequence length="255" mass="28702">MKVSLIQTSLIWENAEANRNNFEKLINGITESADVIVLPEMFATGFTMEPSVGAETMDGLTVNWMKKMAVVKDCAVTGSLVIVEHGNYYNRLLFVLPDGEIKYYDKRHLFSLAGEDKAYAAGTERLIVEYRGWKICPLVCYDLRFPVFSRNTEAFDLLLYVANWPTPRLAAWDALLKARAIENMCYVAGVNRIGKDNNGHEYPGHSQVLDYLGANTVPPSSIEGVFTVTMDKQSMLETRKKLGFLNDRDHFTVLG</sequence>
<comment type="similarity">
    <text evidence="1">Belongs to the carbon-nitrogen hydrolase superfamily. NIT1/NIT2 family.</text>
</comment>
<evidence type="ECO:0000313" key="8">
    <source>
        <dbReference type="Proteomes" id="UP000287527"/>
    </source>
</evidence>
<dbReference type="PANTHER" id="PTHR47799:SF1">
    <property type="entry name" value="OMEGA-AMIDASE YAFV"/>
    <property type="match status" value="1"/>
</dbReference>
<keyword evidence="8" id="KW-1185">Reference proteome</keyword>
<keyword evidence="2 7" id="KW-0378">Hydrolase</keyword>
<evidence type="ECO:0000256" key="4">
    <source>
        <dbReference type="ARBA" id="ARBA00052904"/>
    </source>
</evidence>
<dbReference type="GO" id="GO:0050152">
    <property type="term" value="F:omega-amidase activity"/>
    <property type="evidence" value="ECO:0007669"/>
    <property type="project" value="UniProtKB-EC"/>
</dbReference>
<accession>A0A3S3U224</accession>
<dbReference type="EMBL" id="SBII01000008">
    <property type="protein sequence ID" value="RWW99616.1"/>
    <property type="molecule type" value="Genomic_DNA"/>
</dbReference>
<evidence type="ECO:0000313" key="7">
    <source>
        <dbReference type="EMBL" id="RWW99616.1"/>
    </source>
</evidence>
<dbReference type="AlphaFoldDB" id="A0A3S3U224"/>
<dbReference type="RefSeq" id="WP_128390166.1">
    <property type="nucleotide sequence ID" value="NZ_SBII01000008.1"/>
</dbReference>
<dbReference type="InterPro" id="IPR003010">
    <property type="entry name" value="C-N_Hydrolase"/>
</dbReference>
<evidence type="ECO:0000256" key="1">
    <source>
        <dbReference type="ARBA" id="ARBA00010613"/>
    </source>
</evidence>
<dbReference type="InterPro" id="IPR052737">
    <property type="entry name" value="Omega-amidase_YafV"/>
</dbReference>